<protein>
    <submittedName>
        <fullName evidence="1">Uncharacterized protein</fullName>
    </submittedName>
</protein>
<sequence>MFFDKSCGTSSWATGREISVMLRTTFAVAAVIVAAPSVASAQDASSAPTVATTSAVSVPVAPAAPTMRQIVLPPNSEVVVTPNDTLTTKGKKLKEGYKFRISTVFDVMQDGYVMIPKGTMGEGTVTWMTNKGAFGKSGKMEVSFDWLEMAGKRVSLTGNHRQEGEGNTGATVGTAVAVGVFSAFVTGRSATIANGQQLRARTAEPLNFMIPDSAARVMSGTLVSTPVASPAQAEPVAMPAAN</sequence>
<dbReference type="OrthoDB" id="117664at2"/>
<comment type="caution">
    <text evidence="1">The sequence shown here is derived from an EMBL/GenBank/DDBJ whole genome shotgun (WGS) entry which is preliminary data.</text>
</comment>
<keyword evidence="2" id="KW-1185">Reference proteome</keyword>
<dbReference type="RefSeq" id="WP_144907067.1">
    <property type="nucleotide sequence ID" value="NZ_JACHOA010000003.1"/>
</dbReference>
<dbReference type="EMBL" id="JACHOA010000003">
    <property type="protein sequence ID" value="MBB4613846.1"/>
    <property type="molecule type" value="Genomic_DNA"/>
</dbReference>
<evidence type="ECO:0000313" key="1">
    <source>
        <dbReference type="EMBL" id="MBB4613846.1"/>
    </source>
</evidence>
<reference evidence="1 2" key="1">
    <citation type="submission" date="2020-08" db="EMBL/GenBank/DDBJ databases">
        <title>Genomic Encyclopedia of Type Strains, Phase IV (KMG-IV): sequencing the most valuable type-strain genomes for metagenomic binning, comparative biology and taxonomic classification.</title>
        <authorList>
            <person name="Goeker M."/>
        </authorList>
    </citation>
    <scope>NUCLEOTIDE SEQUENCE [LARGE SCALE GENOMIC DNA]</scope>
    <source>
        <strain evidence="1 2">DSM 17507</strain>
    </source>
</reference>
<organism evidence="1 2">
    <name type="scientific">Novosphingobium taihuense</name>
    <dbReference type="NCBI Taxonomy" id="260085"/>
    <lineage>
        <taxon>Bacteria</taxon>
        <taxon>Pseudomonadati</taxon>
        <taxon>Pseudomonadota</taxon>
        <taxon>Alphaproteobacteria</taxon>
        <taxon>Sphingomonadales</taxon>
        <taxon>Sphingomonadaceae</taxon>
        <taxon>Novosphingobium</taxon>
    </lineage>
</organism>
<dbReference type="AlphaFoldDB" id="A0A7W7EUF1"/>
<name>A0A7W7EUF1_9SPHN</name>
<evidence type="ECO:0000313" key="2">
    <source>
        <dbReference type="Proteomes" id="UP000538566"/>
    </source>
</evidence>
<dbReference type="Proteomes" id="UP000538566">
    <property type="component" value="Unassembled WGS sequence"/>
</dbReference>
<accession>A0A7W7EUF1</accession>
<gene>
    <name evidence="1" type="ORF">GGR37_002121</name>
</gene>
<proteinExistence type="predicted"/>